<dbReference type="NCBIfam" id="NF041013">
    <property type="entry name" value="T4P_ComGE"/>
    <property type="match status" value="1"/>
</dbReference>
<dbReference type="STRING" id="1077675.BCR22_06290"/>
<keyword evidence="1" id="KW-1133">Transmembrane helix</keyword>
<keyword evidence="1" id="KW-0812">Transmembrane</keyword>
<dbReference type="EMBL" id="PIEU01000055">
    <property type="protein sequence ID" value="PZL74278.1"/>
    <property type="molecule type" value="Genomic_DNA"/>
</dbReference>
<dbReference type="InterPro" id="IPR053468">
    <property type="entry name" value="ComGE-like"/>
</dbReference>
<keyword evidence="1" id="KW-0472">Membrane</keyword>
<dbReference type="OrthoDB" id="2186429at2"/>
<evidence type="ECO:0008006" key="4">
    <source>
        <dbReference type="Google" id="ProtNLM"/>
    </source>
</evidence>
<evidence type="ECO:0000313" key="2">
    <source>
        <dbReference type="EMBL" id="PZL74278.1"/>
    </source>
</evidence>
<organism evidence="2 3">
    <name type="scientific">Enterococcus plantarum</name>
    <dbReference type="NCBI Taxonomy" id="1077675"/>
    <lineage>
        <taxon>Bacteria</taxon>
        <taxon>Bacillati</taxon>
        <taxon>Bacillota</taxon>
        <taxon>Bacilli</taxon>
        <taxon>Lactobacillales</taxon>
        <taxon>Enterococcaceae</taxon>
        <taxon>Enterococcus</taxon>
    </lineage>
</organism>
<dbReference type="Proteomes" id="UP000249828">
    <property type="component" value="Unassembled WGS sequence"/>
</dbReference>
<evidence type="ECO:0000256" key="1">
    <source>
        <dbReference type="SAM" id="Phobius"/>
    </source>
</evidence>
<dbReference type="AlphaFoldDB" id="A0A2W3Z289"/>
<gene>
    <name evidence="2" type="ORF">CI088_07480</name>
</gene>
<reference evidence="2 3" key="1">
    <citation type="submission" date="2017-11" db="EMBL/GenBank/DDBJ databases">
        <title>Draft genome sequence of Enterococcus plantarum TRW2 strain isolated from lettuce.</title>
        <authorList>
            <person name="Kim E.B."/>
            <person name="Marco M.L."/>
            <person name="Williams T.R."/>
            <person name="You I.H."/>
        </authorList>
    </citation>
    <scope>NUCLEOTIDE SEQUENCE [LARGE SCALE GENOMIC DNA]</scope>
    <source>
        <strain evidence="2 3">TRW2</strain>
    </source>
</reference>
<sequence>MVAMLRKSTGYSGYVFLESLIALGLMCLIIGSYLSLNTFLLKKNKHATNQLILYRVLYEEMKHFENYGGPLLRDIHTENGDYQLRVYQVANKLIEVEVIGENEHFEIKKE</sequence>
<evidence type="ECO:0000313" key="3">
    <source>
        <dbReference type="Proteomes" id="UP000249828"/>
    </source>
</evidence>
<protein>
    <recommendedName>
        <fullName evidence="4">Type II secretion system protein</fullName>
    </recommendedName>
</protein>
<proteinExistence type="predicted"/>
<accession>A0A2W3Z289</accession>
<name>A0A2W3Z289_9ENTE</name>
<comment type="caution">
    <text evidence="2">The sequence shown here is derived from an EMBL/GenBank/DDBJ whole genome shotgun (WGS) entry which is preliminary data.</text>
</comment>
<feature type="transmembrane region" description="Helical" evidence="1">
    <location>
        <begin position="20"/>
        <end position="41"/>
    </location>
</feature>
<keyword evidence="3" id="KW-1185">Reference proteome</keyword>